<evidence type="ECO:0000313" key="10">
    <source>
        <dbReference type="Proteomes" id="UP000317663"/>
    </source>
</evidence>
<feature type="domain" description="NAD(P)-binding" evidence="8">
    <location>
        <begin position="4"/>
        <end position="326"/>
    </location>
</feature>
<dbReference type="CDD" id="cd05246">
    <property type="entry name" value="dTDP_GD_SDR_e"/>
    <property type="match status" value="1"/>
</dbReference>
<dbReference type="Gene3D" id="3.90.25.10">
    <property type="entry name" value="UDP-galactose 4-epimerase, domain 1"/>
    <property type="match status" value="1"/>
</dbReference>
<dbReference type="PANTHER" id="PTHR43000">
    <property type="entry name" value="DTDP-D-GLUCOSE 4,6-DEHYDRATASE-RELATED"/>
    <property type="match status" value="1"/>
</dbReference>
<dbReference type="SUPFAM" id="SSF51735">
    <property type="entry name" value="NAD(P)-binding Rossmann-fold domains"/>
    <property type="match status" value="1"/>
</dbReference>
<gene>
    <name evidence="9" type="primary">rfbB</name>
    <name evidence="9" type="ORF">EAH77_00835</name>
</gene>
<dbReference type="InterPro" id="IPR005888">
    <property type="entry name" value="dTDP_Gluc_deHydtase"/>
</dbReference>
<evidence type="ECO:0000259" key="8">
    <source>
        <dbReference type="Pfam" id="PF16363"/>
    </source>
</evidence>
<proteinExistence type="inferred from homology"/>
<evidence type="ECO:0000256" key="6">
    <source>
        <dbReference type="ARBA" id="ARBA00023239"/>
    </source>
</evidence>
<dbReference type="AlphaFoldDB" id="A0A502GTT3"/>
<protein>
    <recommendedName>
        <fullName evidence="4 7">dTDP-glucose 4,6-dehydratase</fullName>
        <ecNumber evidence="4 7">4.2.1.46</ecNumber>
    </recommendedName>
</protein>
<evidence type="ECO:0000256" key="2">
    <source>
        <dbReference type="ARBA" id="ARBA00001911"/>
    </source>
</evidence>
<evidence type="ECO:0000256" key="7">
    <source>
        <dbReference type="RuleBase" id="RU004473"/>
    </source>
</evidence>
<evidence type="ECO:0000256" key="1">
    <source>
        <dbReference type="ARBA" id="ARBA00001539"/>
    </source>
</evidence>
<accession>A0A502GTT3</accession>
<evidence type="ECO:0000256" key="3">
    <source>
        <dbReference type="ARBA" id="ARBA00008178"/>
    </source>
</evidence>
<dbReference type="RefSeq" id="WP_140469915.1">
    <property type="nucleotide sequence ID" value="NZ_RCZD01000001.1"/>
</dbReference>
<dbReference type="GO" id="GO:0009225">
    <property type="term" value="P:nucleotide-sugar metabolic process"/>
    <property type="evidence" value="ECO:0007669"/>
    <property type="project" value="InterPro"/>
</dbReference>
<evidence type="ECO:0000313" key="9">
    <source>
        <dbReference type="EMBL" id="TPG64828.1"/>
    </source>
</evidence>
<comment type="similarity">
    <text evidence="3 7">Belongs to the NAD(P)-dependent epimerase/dehydratase family. dTDP-glucose dehydratase subfamily.</text>
</comment>
<dbReference type="EMBL" id="RCZD01000001">
    <property type="protein sequence ID" value="TPG64828.1"/>
    <property type="molecule type" value="Genomic_DNA"/>
</dbReference>
<comment type="cofactor">
    <cofactor evidence="2 7">
        <name>NAD(+)</name>
        <dbReference type="ChEBI" id="CHEBI:57540"/>
    </cofactor>
</comment>
<comment type="catalytic activity">
    <reaction evidence="1 7">
        <text>dTDP-alpha-D-glucose = dTDP-4-dehydro-6-deoxy-alpha-D-glucose + H2O</text>
        <dbReference type="Rhea" id="RHEA:17221"/>
        <dbReference type="ChEBI" id="CHEBI:15377"/>
        <dbReference type="ChEBI" id="CHEBI:57477"/>
        <dbReference type="ChEBI" id="CHEBI:57649"/>
        <dbReference type="EC" id="4.2.1.46"/>
    </reaction>
</comment>
<reference evidence="9 10" key="1">
    <citation type="journal article" date="2019" name="Environ. Microbiol.">
        <title>Species interactions and distinct microbial communities in high Arctic permafrost affected cryosols are associated with the CH4 and CO2 gas fluxes.</title>
        <authorList>
            <person name="Altshuler I."/>
            <person name="Hamel J."/>
            <person name="Turney S."/>
            <person name="Magnuson E."/>
            <person name="Levesque R."/>
            <person name="Greer C."/>
            <person name="Whyte L.G."/>
        </authorList>
    </citation>
    <scope>NUCLEOTIDE SEQUENCE [LARGE SCALE GENOMIC DNA]</scope>
    <source>
        <strain evidence="9 10">E4</strain>
    </source>
</reference>
<evidence type="ECO:0000256" key="4">
    <source>
        <dbReference type="ARBA" id="ARBA00011990"/>
    </source>
</evidence>
<dbReference type="OrthoDB" id="9803010at2"/>
<dbReference type="GO" id="GO:0008460">
    <property type="term" value="F:dTDP-glucose 4,6-dehydratase activity"/>
    <property type="evidence" value="ECO:0007669"/>
    <property type="project" value="UniProtKB-EC"/>
</dbReference>
<dbReference type="Proteomes" id="UP000317663">
    <property type="component" value="Unassembled WGS sequence"/>
</dbReference>
<dbReference type="Gene3D" id="3.40.50.720">
    <property type="entry name" value="NAD(P)-binding Rossmann-like Domain"/>
    <property type="match status" value="1"/>
</dbReference>
<dbReference type="Pfam" id="PF16363">
    <property type="entry name" value="GDP_Man_Dehyd"/>
    <property type="match status" value="1"/>
</dbReference>
<keyword evidence="6 7" id="KW-0456">Lyase</keyword>
<organism evidence="9 10">
    <name type="scientific">Ewingella americana</name>
    <dbReference type="NCBI Taxonomy" id="41202"/>
    <lineage>
        <taxon>Bacteria</taxon>
        <taxon>Pseudomonadati</taxon>
        <taxon>Pseudomonadota</taxon>
        <taxon>Gammaproteobacteria</taxon>
        <taxon>Enterobacterales</taxon>
        <taxon>Yersiniaceae</taxon>
        <taxon>Ewingella</taxon>
    </lineage>
</organism>
<comment type="caution">
    <text evidence="9">The sequence shown here is derived from an EMBL/GenBank/DDBJ whole genome shotgun (WGS) entry which is preliminary data.</text>
</comment>
<name>A0A502GTT3_9GAMM</name>
<keyword evidence="10" id="KW-1185">Reference proteome</keyword>
<sequence length="354" mass="39833">MKIMVTGGAGFIGSAMVRYLIEHTSDSVLVIDSLTYAGSLDSLISVSNSDRYQFALATICDRKALDSLFNSFQPDAVMHLAAETHVDRSIDGPAAFIETNIVGTYVLLEATRQYWSTLSVEKKTAFRFHHISTDEVFGDLTDSTSLFTEQTPYAPSSPYSASKASSDHLVRAWQRTYGLPTLITNCSNNYGPYHFPEKLIPLIILNALAGKPLPVYGDGGQIRDWLYVEDHARALYRVITQGVVGETYNIGGHNERKNIEVVETVCRLLDELQPEKPNDIEHYRELITFVTDRPGHDKRYAINAGKIERELGWKPHETFESGIRKTVQWYLSNRTWCEQIRSGSYQGERLGLTP</sequence>
<dbReference type="InterPro" id="IPR016040">
    <property type="entry name" value="NAD(P)-bd_dom"/>
</dbReference>
<dbReference type="NCBIfam" id="TIGR01181">
    <property type="entry name" value="dTDP_gluc_dehyt"/>
    <property type="match status" value="1"/>
</dbReference>
<dbReference type="EC" id="4.2.1.46" evidence="4 7"/>
<evidence type="ECO:0000256" key="5">
    <source>
        <dbReference type="ARBA" id="ARBA00023027"/>
    </source>
</evidence>
<keyword evidence="5" id="KW-0520">NAD</keyword>
<dbReference type="InterPro" id="IPR036291">
    <property type="entry name" value="NAD(P)-bd_dom_sf"/>
</dbReference>